<sequence length="1500" mass="164225">MATPPASPNPKRRSVRGYIRDQYDKLLRSHSRSPSQQLIQTSDSGASPNSPPPRTIGNFLAPPSNTQGALLGHSHSDSQLSIGPKHETSPRGTIWTGLGSAFEELRKVAKPFPPLESAIGSLIPCLGLLETAARNRKEYEDVASELRDLGESLSQHIKDTNSIRMSRCIANVAMGIEQQSKLIKEKGNRGTGSRLLGAIVDEEELIRHYRKIESLFRRLQTDANLSTWSIANEHLANTRLEGLVPAKMANYDSKLSMEISRRTCTEGTRTAIMSEMNNWSLDPNAPDLYLMSGMAGTGKTTIACSFANHLEKRKQLVASFFCTRTSPECRDASRIVPTIAYQLARYSTPFQSALCDVLGEDPDIGTKNIVKQFERLLMEPLLKVKDAIPENLVVVIDALDECDDRNAVRLVLDLLYRFAPGMPLKFFITSRPEPEIYSKMIAPSPTSRTILHLHEIEKSLVQADIELYLKEELASMSPTESDIVQLAMKSGSLFIYAATLVRYIRPMRGSVNPHRRLGAVLAIKPDSMSKYAEIDALYAAVIKSAFEQNGLDSEETEDVRATLWTVLCAREPISVNTLATLAGIDDTERALSALQPLRSVLHLSEASGLVSTLHASFPDFMFDMERSGPLFCDSSLHNQFLARKCFEVMKAQLRFNICNLKSSYIPDEKVEDLEDRISQAISPTLFYTCRYWVDHLENAMYSNDLPGMLQEFLSVRLLFWMEVLSLKHEIIRGLGILVKAKKWLRNLTFSDLTRFVEDAHNFITSHAASPASHFTPHIYISSLALCPRSNLVYQKYKSSTRGLIDLKGPGLNRLETVALAIWTIGSPVQSISYSADGSRIVFGCRNGMVGVRNAYDGSPIIGPFKGHGDTVWSVTFLPDETRFVSSSEDRTIKFWNAQDGTPIGDPIQGHTDGIHSITFSSDGRLIASGSSDKTIRIWSANNGSPFAEPFQGHTKRVWSVAFSPDSTRIVSGSYDQTIRVWNIQDGTLVFNPLSSNTGIVWSVAYSPDGTRIVSSSDRAIQIWDAQDGSLVLGPLEGHTGAINSVAFSPDGHHLVSSSRDLTIRIWSSANGNLVAGPLEGHTNIIWSAAFSSDGTRIVSGSGDGTIRVWNGSVGKPILNQAKGHTDGIFSVAPACNGTYIASASLTSIYIQDSQNATCHAGPFKGHTGFVWSVSLSPDGKRLASGSADCTIRVWDVNKGTLLAGPFKDHSKDVLSVAFSPDGTYIASGSNDQSVRVRDSSNGTLITPPFEGHTSVVISVAFSPNGTHIASGSYDRTVRVWNTHNGTLLTSPFLGHTDRIMSVAFSPCGQYVVSGSKDRTIRIWNAQKGTLIADPFIGHTDMVRSVVFSLNGACVVSCSADRTVRVWQTHSGTLVAAFYGHIGDVTSVASVPDGTRIFSGSLDCTIRIWDLSHLQGILSAPVNSTALRSDSACATTPTRDWIIKNDGWITDFNGNVLFWASSEVIRCLLTPHCSSIIGRFGMIEVDMGSALFGERWQECVI</sequence>
<dbReference type="InterPro" id="IPR056884">
    <property type="entry name" value="NPHP3-like_N"/>
</dbReference>
<feature type="repeat" description="WD" evidence="3">
    <location>
        <begin position="1377"/>
        <end position="1418"/>
    </location>
</feature>
<feature type="compositionally biased region" description="Polar residues" evidence="4">
    <location>
        <begin position="32"/>
        <end position="48"/>
    </location>
</feature>
<dbReference type="PANTHER" id="PTHR19848:SF8">
    <property type="entry name" value="F-BOX AND WD REPEAT DOMAIN CONTAINING 7"/>
    <property type="match status" value="1"/>
</dbReference>
<reference evidence="6 7" key="1">
    <citation type="journal article" date="2019" name="Fungal Biol. Biotechnol.">
        <title>Draft genome sequence of fastidious pathogen Ceratobasidium theobromae, which causes vascular-streak dieback in Theobroma cacao.</title>
        <authorList>
            <person name="Ali S.S."/>
            <person name="Asman A."/>
            <person name="Shao J."/>
            <person name="Firmansyah A.P."/>
            <person name="Susilo A.W."/>
            <person name="Rosmana A."/>
            <person name="McMahon P."/>
            <person name="Junaid M."/>
            <person name="Guest D."/>
            <person name="Kheng T.Y."/>
            <person name="Meinhardt L.W."/>
            <person name="Bailey B.A."/>
        </authorList>
    </citation>
    <scope>NUCLEOTIDE SEQUENCE [LARGE SCALE GENOMIC DNA]</scope>
    <source>
        <strain evidence="6 7">CT2</strain>
    </source>
</reference>
<keyword evidence="1 3" id="KW-0853">WD repeat</keyword>
<feature type="repeat" description="WD" evidence="3">
    <location>
        <begin position="1335"/>
        <end position="1376"/>
    </location>
</feature>
<dbReference type="SMART" id="SM00320">
    <property type="entry name" value="WD40"/>
    <property type="match status" value="14"/>
</dbReference>
<dbReference type="Pfam" id="PF24883">
    <property type="entry name" value="NPHP3_N"/>
    <property type="match status" value="1"/>
</dbReference>
<feature type="repeat" description="WD" evidence="3">
    <location>
        <begin position="1292"/>
        <end position="1333"/>
    </location>
</feature>
<dbReference type="SUPFAM" id="SSF50978">
    <property type="entry name" value="WD40 repeat-like"/>
    <property type="match status" value="1"/>
</dbReference>
<feature type="domain" description="NACHT" evidence="5">
    <location>
        <begin position="287"/>
        <end position="432"/>
    </location>
</feature>
<name>A0A5N5QBV4_9AGAM</name>
<dbReference type="EMBL" id="SSOP01000334">
    <property type="protein sequence ID" value="KAB5588993.1"/>
    <property type="molecule type" value="Genomic_DNA"/>
</dbReference>
<dbReference type="SUPFAM" id="SSF50998">
    <property type="entry name" value="Quinoprotein alcohol dehydrogenase-like"/>
    <property type="match status" value="2"/>
</dbReference>
<evidence type="ECO:0000256" key="1">
    <source>
        <dbReference type="ARBA" id="ARBA00022574"/>
    </source>
</evidence>
<proteinExistence type="predicted"/>
<evidence type="ECO:0000256" key="4">
    <source>
        <dbReference type="SAM" id="MobiDB-lite"/>
    </source>
</evidence>
<evidence type="ECO:0000256" key="3">
    <source>
        <dbReference type="PROSITE-ProRule" id="PRU00221"/>
    </source>
</evidence>
<dbReference type="PROSITE" id="PS50082">
    <property type="entry name" value="WD_REPEATS_2"/>
    <property type="match status" value="12"/>
</dbReference>
<dbReference type="InterPro" id="IPR015943">
    <property type="entry name" value="WD40/YVTN_repeat-like_dom_sf"/>
</dbReference>
<protein>
    <recommendedName>
        <fullName evidence="5">NACHT domain-containing protein</fullName>
    </recommendedName>
</protein>
<dbReference type="PANTHER" id="PTHR19848">
    <property type="entry name" value="WD40 REPEAT PROTEIN"/>
    <property type="match status" value="1"/>
</dbReference>
<dbReference type="InterPro" id="IPR036322">
    <property type="entry name" value="WD40_repeat_dom_sf"/>
</dbReference>
<dbReference type="Gene3D" id="2.130.10.10">
    <property type="entry name" value="YVTN repeat-like/Quinoprotein amine dehydrogenase"/>
    <property type="match status" value="5"/>
</dbReference>
<dbReference type="InterPro" id="IPR019775">
    <property type="entry name" value="WD40_repeat_CS"/>
</dbReference>
<dbReference type="Proteomes" id="UP000383932">
    <property type="component" value="Unassembled WGS sequence"/>
</dbReference>
<keyword evidence="7" id="KW-1185">Reference proteome</keyword>
<feature type="repeat" description="WD" evidence="3">
    <location>
        <begin position="907"/>
        <end position="948"/>
    </location>
</feature>
<dbReference type="PROSITE" id="PS50837">
    <property type="entry name" value="NACHT"/>
    <property type="match status" value="1"/>
</dbReference>
<feature type="region of interest" description="Disordered" evidence="4">
    <location>
        <begin position="23"/>
        <end position="92"/>
    </location>
</feature>
<dbReference type="InterPro" id="IPR027417">
    <property type="entry name" value="P-loop_NTPase"/>
</dbReference>
<feature type="repeat" description="WD" evidence="3">
    <location>
        <begin position="1249"/>
        <end position="1290"/>
    </location>
</feature>
<dbReference type="InterPro" id="IPR020472">
    <property type="entry name" value="WD40_PAC1"/>
</dbReference>
<dbReference type="PROSITE" id="PS50294">
    <property type="entry name" value="WD_REPEATS_REGION"/>
    <property type="match status" value="11"/>
</dbReference>
<dbReference type="Pfam" id="PF00400">
    <property type="entry name" value="WD40"/>
    <property type="match status" value="13"/>
</dbReference>
<accession>A0A5N5QBV4</accession>
<evidence type="ECO:0000256" key="2">
    <source>
        <dbReference type="ARBA" id="ARBA00022737"/>
    </source>
</evidence>
<dbReference type="PRINTS" id="PR00320">
    <property type="entry name" value="GPROTEINBRPT"/>
</dbReference>
<organism evidence="6 7">
    <name type="scientific">Ceratobasidium theobromae</name>
    <dbReference type="NCBI Taxonomy" id="1582974"/>
    <lineage>
        <taxon>Eukaryota</taxon>
        <taxon>Fungi</taxon>
        <taxon>Dikarya</taxon>
        <taxon>Basidiomycota</taxon>
        <taxon>Agaricomycotina</taxon>
        <taxon>Agaricomycetes</taxon>
        <taxon>Cantharellales</taxon>
        <taxon>Ceratobasidiaceae</taxon>
        <taxon>Ceratobasidium</taxon>
    </lineage>
</organism>
<keyword evidence="2" id="KW-0677">Repeat</keyword>
<dbReference type="Gene3D" id="3.40.50.300">
    <property type="entry name" value="P-loop containing nucleotide triphosphate hydrolases"/>
    <property type="match status" value="1"/>
</dbReference>
<evidence type="ECO:0000313" key="7">
    <source>
        <dbReference type="Proteomes" id="UP000383932"/>
    </source>
</evidence>
<dbReference type="InterPro" id="IPR007111">
    <property type="entry name" value="NACHT_NTPase"/>
</dbReference>
<feature type="repeat" description="WD" evidence="3">
    <location>
        <begin position="993"/>
        <end position="1033"/>
    </location>
</feature>
<comment type="caution">
    <text evidence="6">The sequence shown here is derived from an EMBL/GenBank/DDBJ whole genome shotgun (WGS) entry which is preliminary data.</text>
</comment>
<dbReference type="SUPFAM" id="SSF52540">
    <property type="entry name" value="P-loop containing nucleoside triphosphate hydrolases"/>
    <property type="match status" value="1"/>
</dbReference>
<evidence type="ECO:0000259" key="5">
    <source>
        <dbReference type="PROSITE" id="PS50837"/>
    </source>
</evidence>
<feature type="repeat" description="WD" evidence="3">
    <location>
        <begin position="1035"/>
        <end position="1076"/>
    </location>
</feature>
<dbReference type="PROSITE" id="PS00678">
    <property type="entry name" value="WD_REPEATS_1"/>
    <property type="match status" value="4"/>
</dbReference>
<dbReference type="OrthoDB" id="538223at2759"/>
<feature type="repeat" description="WD" evidence="3">
    <location>
        <begin position="864"/>
        <end position="905"/>
    </location>
</feature>
<feature type="repeat" description="WD" evidence="3">
    <location>
        <begin position="1163"/>
        <end position="1204"/>
    </location>
</feature>
<dbReference type="CDD" id="cd00200">
    <property type="entry name" value="WD40"/>
    <property type="match status" value="2"/>
</dbReference>
<gene>
    <name evidence="6" type="ORF">CTheo_7564</name>
</gene>
<feature type="repeat" description="WD" evidence="3">
    <location>
        <begin position="1078"/>
        <end position="1110"/>
    </location>
</feature>
<feature type="repeat" description="WD" evidence="3">
    <location>
        <begin position="1206"/>
        <end position="1247"/>
    </location>
</feature>
<dbReference type="InterPro" id="IPR011047">
    <property type="entry name" value="Quinoprotein_ADH-like_sf"/>
</dbReference>
<dbReference type="InterPro" id="IPR001680">
    <property type="entry name" value="WD40_rpt"/>
</dbReference>
<feature type="repeat" description="WD" evidence="3">
    <location>
        <begin position="950"/>
        <end position="991"/>
    </location>
</feature>
<evidence type="ECO:0000313" key="6">
    <source>
        <dbReference type="EMBL" id="KAB5588993.1"/>
    </source>
</evidence>